<name>A0ABW7ZKX1_9ACTN</name>
<organism evidence="7 8">
    <name type="scientific">Micromonospora maritima</name>
    <dbReference type="NCBI Taxonomy" id="986711"/>
    <lineage>
        <taxon>Bacteria</taxon>
        <taxon>Bacillati</taxon>
        <taxon>Actinomycetota</taxon>
        <taxon>Actinomycetes</taxon>
        <taxon>Micromonosporales</taxon>
        <taxon>Micromonosporaceae</taxon>
        <taxon>Micromonospora</taxon>
    </lineage>
</organism>
<evidence type="ECO:0000256" key="4">
    <source>
        <dbReference type="ARBA" id="ARBA00023136"/>
    </source>
</evidence>
<evidence type="ECO:0000313" key="8">
    <source>
        <dbReference type="Proteomes" id="UP001612812"/>
    </source>
</evidence>
<evidence type="ECO:0000259" key="6">
    <source>
        <dbReference type="Pfam" id="PF02656"/>
    </source>
</evidence>
<dbReference type="EMBL" id="JBITLE010000004">
    <property type="protein sequence ID" value="MFI7263295.1"/>
    <property type="molecule type" value="Genomic_DNA"/>
</dbReference>
<keyword evidence="8" id="KW-1185">Reference proteome</keyword>
<dbReference type="Proteomes" id="UP001612812">
    <property type="component" value="Unassembled WGS sequence"/>
</dbReference>
<keyword evidence="3 5" id="KW-1133">Transmembrane helix</keyword>
<comment type="subcellular location">
    <subcellularLocation>
        <location evidence="1">Endomembrane system</location>
        <topology evidence="1">Multi-pass membrane protein</topology>
    </subcellularLocation>
</comment>
<dbReference type="RefSeq" id="WP_396754774.1">
    <property type="nucleotide sequence ID" value="NZ_JBITLA010000004.1"/>
</dbReference>
<evidence type="ECO:0000256" key="3">
    <source>
        <dbReference type="ARBA" id="ARBA00022989"/>
    </source>
</evidence>
<feature type="transmembrane region" description="Helical" evidence="5">
    <location>
        <begin position="83"/>
        <end position="103"/>
    </location>
</feature>
<dbReference type="InterPro" id="IPR003807">
    <property type="entry name" value="DUF202"/>
</dbReference>
<keyword evidence="2 5" id="KW-0812">Transmembrane</keyword>
<evidence type="ECO:0000313" key="7">
    <source>
        <dbReference type="EMBL" id="MFI7263295.1"/>
    </source>
</evidence>
<keyword evidence="4 5" id="KW-0472">Membrane</keyword>
<proteinExistence type="predicted"/>
<dbReference type="Pfam" id="PF02656">
    <property type="entry name" value="DUF202"/>
    <property type="match status" value="1"/>
</dbReference>
<protein>
    <submittedName>
        <fullName evidence="7">DUF202 domain-containing protein</fullName>
    </submittedName>
</protein>
<comment type="caution">
    <text evidence="7">The sequence shown here is derived from an EMBL/GenBank/DDBJ whole genome shotgun (WGS) entry which is preliminary data.</text>
</comment>
<evidence type="ECO:0000256" key="5">
    <source>
        <dbReference type="SAM" id="Phobius"/>
    </source>
</evidence>
<feature type="domain" description="DUF202" evidence="6">
    <location>
        <begin position="9"/>
        <end position="68"/>
    </location>
</feature>
<feature type="transmembrane region" description="Helical" evidence="5">
    <location>
        <begin position="44"/>
        <end position="63"/>
    </location>
</feature>
<sequence>MTDRAGTRDPGLQPERTRLSWRRTLLTLTVVLLLQLRPAFTGRVLDAVLAGAAVVVWLTVLLADWRRATGAGPRRLARWSMPLTALGAAGLALLGVAHVLGGVH</sequence>
<gene>
    <name evidence="7" type="ORF">ACIBP4_13475</name>
</gene>
<evidence type="ECO:0000256" key="1">
    <source>
        <dbReference type="ARBA" id="ARBA00004127"/>
    </source>
</evidence>
<accession>A0ABW7ZKX1</accession>
<evidence type="ECO:0000256" key="2">
    <source>
        <dbReference type="ARBA" id="ARBA00022692"/>
    </source>
</evidence>
<reference evidence="7 8" key="1">
    <citation type="submission" date="2024-10" db="EMBL/GenBank/DDBJ databases">
        <title>The Natural Products Discovery Center: Release of the First 8490 Sequenced Strains for Exploring Actinobacteria Biosynthetic Diversity.</title>
        <authorList>
            <person name="Kalkreuter E."/>
            <person name="Kautsar S.A."/>
            <person name="Yang D."/>
            <person name="Bader C.D."/>
            <person name="Teijaro C.N."/>
            <person name="Fluegel L."/>
            <person name="Davis C.M."/>
            <person name="Simpson J.R."/>
            <person name="Lauterbach L."/>
            <person name="Steele A.D."/>
            <person name="Gui C."/>
            <person name="Meng S."/>
            <person name="Li G."/>
            <person name="Viehrig K."/>
            <person name="Ye F."/>
            <person name="Su P."/>
            <person name="Kiefer A.F."/>
            <person name="Nichols A."/>
            <person name="Cepeda A.J."/>
            <person name="Yan W."/>
            <person name="Fan B."/>
            <person name="Jiang Y."/>
            <person name="Adhikari A."/>
            <person name="Zheng C.-J."/>
            <person name="Schuster L."/>
            <person name="Cowan T.M."/>
            <person name="Smanski M.J."/>
            <person name="Chevrette M.G."/>
            <person name="De Carvalho L.P.S."/>
            <person name="Shen B."/>
        </authorList>
    </citation>
    <scope>NUCLEOTIDE SEQUENCE [LARGE SCALE GENOMIC DNA]</scope>
    <source>
        <strain evidence="7 8">NPDC049845</strain>
    </source>
</reference>